<dbReference type="InterPro" id="IPR050300">
    <property type="entry name" value="GDXG_lipolytic_enzyme"/>
</dbReference>
<name>A0AA40AZ24_9PEZI</name>
<dbReference type="InterPro" id="IPR029058">
    <property type="entry name" value="AB_hydrolase_fold"/>
</dbReference>
<feature type="domain" description="Alpha/beta hydrolase fold-3" evidence="2">
    <location>
        <begin position="132"/>
        <end position="364"/>
    </location>
</feature>
<dbReference type="PANTHER" id="PTHR48081">
    <property type="entry name" value="AB HYDROLASE SUPERFAMILY PROTEIN C4A8.06C"/>
    <property type="match status" value="1"/>
</dbReference>
<evidence type="ECO:0000256" key="1">
    <source>
        <dbReference type="ARBA" id="ARBA00022801"/>
    </source>
</evidence>
<comment type="caution">
    <text evidence="3">The sequence shown here is derived from an EMBL/GenBank/DDBJ whole genome shotgun (WGS) entry which is preliminary data.</text>
</comment>
<dbReference type="Pfam" id="PF07859">
    <property type="entry name" value="Abhydrolase_3"/>
    <property type="match status" value="1"/>
</dbReference>
<reference evidence="3" key="1">
    <citation type="submission" date="2023-06" db="EMBL/GenBank/DDBJ databases">
        <title>Genome-scale phylogeny and comparative genomics of the fungal order Sordariales.</title>
        <authorList>
            <consortium name="Lawrence Berkeley National Laboratory"/>
            <person name="Hensen N."/>
            <person name="Bonometti L."/>
            <person name="Westerberg I."/>
            <person name="Brannstrom I.O."/>
            <person name="Guillou S."/>
            <person name="Cros-Aarteil S."/>
            <person name="Calhoun S."/>
            <person name="Haridas S."/>
            <person name="Kuo A."/>
            <person name="Mondo S."/>
            <person name="Pangilinan J."/>
            <person name="Riley R."/>
            <person name="Labutti K."/>
            <person name="Andreopoulos B."/>
            <person name="Lipzen A."/>
            <person name="Chen C."/>
            <person name="Yanf M."/>
            <person name="Daum C."/>
            <person name="Ng V."/>
            <person name="Clum A."/>
            <person name="Steindorff A."/>
            <person name="Ohm R."/>
            <person name="Martin F."/>
            <person name="Silar P."/>
            <person name="Natvig D."/>
            <person name="Lalanne C."/>
            <person name="Gautier V."/>
            <person name="Ament-Velasquez S.L."/>
            <person name="Kruys A."/>
            <person name="Hutchinson M.I."/>
            <person name="Powell A.J."/>
            <person name="Barry K."/>
            <person name="Miller A.N."/>
            <person name="Grigoriev I.V."/>
            <person name="Debuchy R."/>
            <person name="Gladieux P."/>
            <person name="Thoren M.H."/>
            <person name="Johannesson H."/>
        </authorList>
    </citation>
    <scope>NUCLEOTIDE SEQUENCE</scope>
    <source>
        <strain evidence="3">SMH4607-1</strain>
    </source>
</reference>
<sequence>MASATATSLSLTEKLALILRLAFLGPPQLLLEVTRCVTLAAVRGIPVRHYVHSAFNRFALGILSTRQLQFMTAPTATVYERWIPSRKALALKSPSPLAQYAAARLHHTVDPLPDGASALLWVGDRKNATKVVFFLHGGGYAAPLLPGHLEWCLRAYVLAAASHAGEEVAVAVLQYTLCPPAQYPSQLKQAVAGLAHLLKSGVRPRDLVIGGDSAGGNLTAAVLGHLLHPHPEAVRVTLSEPLAGAFLVSPWVSAKEGGKSFEDNLYIDMLSPTITRKTAAGLLAGVRSYEVELGEGKLWAMPVDGDAEAWFAGLDKVVNTVYVTVGEQEMLLDQGVELAEAIRRGNPAVGVRLERAKDEAHDFILLEGAAQIDGDAMARMKAWVSVAFWG</sequence>
<proteinExistence type="predicted"/>
<organism evidence="3 4">
    <name type="scientific">Lasiosphaeris hirsuta</name>
    <dbReference type="NCBI Taxonomy" id="260670"/>
    <lineage>
        <taxon>Eukaryota</taxon>
        <taxon>Fungi</taxon>
        <taxon>Dikarya</taxon>
        <taxon>Ascomycota</taxon>
        <taxon>Pezizomycotina</taxon>
        <taxon>Sordariomycetes</taxon>
        <taxon>Sordariomycetidae</taxon>
        <taxon>Sordariales</taxon>
        <taxon>Lasiosphaeriaceae</taxon>
        <taxon>Lasiosphaeris</taxon>
    </lineage>
</organism>
<evidence type="ECO:0000259" key="2">
    <source>
        <dbReference type="Pfam" id="PF07859"/>
    </source>
</evidence>
<protein>
    <submittedName>
        <fullName evidence="3">Alpha/Beta hydrolase protein</fullName>
    </submittedName>
</protein>
<gene>
    <name evidence="3" type="ORF">B0H67DRAFT_506866</name>
</gene>
<dbReference type="GO" id="GO:0016787">
    <property type="term" value="F:hydrolase activity"/>
    <property type="evidence" value="ECO:0007669"/>
    <property type="project" value="UniProtKB-KW"/>
</dbReference>
<keyword evidence="4" id="KW-1185">Reference proteome</keyword>
<evidence type="ECO:0000313" key="3">
    <source>
        <dbReference type="EMBL" id="KAK0724591.1"/>
    </source>
</evidence>
<dbReference type="PANTHER" id="PTHR48081:SF31">
    <property type="entry name" value="STERYL ACETYL HYDROLASE MUG81-RELATED"/>
    <property type="match status" value="1"/>
</dbReference>
<dbReference type="AlphaFoldDB" id="A0AA40AZ24"/>
<accession>A0AA40AZ24</accession>
<dbReference type="Gene3D" id="3.40.50.1820">
    <property type="entry name" value="alpha/beta hydrolase"/>
    <property type="match status" value="1"/>
</dbReference>
<keyword evidence="1 3" id="KW-0378">Hydrolase</keyword>
<dbReference type="InterPro" id="IPR013094">
    <property type="entry name" value="AB_hydrolase_3"/>
</dbReference>
<dbReference type="SUPFAM" id="SSF53474">
    <property type="entry name" value="alpha/beta-Hydrolases"/>
    <property type="match status" value="1"/>
</dbReference>
<evidence type="ECO:0000313" key="4">
    <source>
        <dbReference type="Proteomes" id="UP001172102"/>
    </source>
</evidence>
<dbReference type="EMBL" id="JAUKUA010000002">
    <property type="protein sequence ID" value="KAK0724591.1"/>
    <property type="molecule type" value="Genomic_DNA"/>
</dbReference>
<dbReference type="Proteomes" id="UP001172102">
    <property type="component" value="Unassembled WGS sequence"/>
</dbReference>